<name>X1HA23_9ZZZZ</name>
<comment type="caution">
    <text evidence="1">The sequence shown here is derived from an EMBL/GenBank/DDBJ whole genome shotgun (WGS) entry which is preliminary data.</text>
</comment>
<proteinExistence type="predicted"/>
<protein>
    <submittedName>
        <fullName evidence="1">Uncharacterized protein</fullName>
    </submittedName>
</protein>
<gene>
    <name evidence="1" type="ORF">S03H2_39690</name>
</gene>
<dbReference type="EMBL" id="BARU01024562">
    <property type="protein sequence ID" value="GAH50694.1"/>
    <property type="molecule type" value="Genomic_DNA"/>
</dbReference>
<dbReference type="AlphaFoldDB" id="X1HA23"/>
<feature type="non-terminal residue" evidence="1">
    <location>
        <position position="1"/>
    </location>
</feature>
<reference evidence="1" key="1">
    <citation type="journal article" date="2014" name="Front. Microbiol.">
        <title>High frequency of phylogenetically diverse reductive dehalogenase-homologous genes in deep subseafloor sedimentary metagenomes.</title>
        <authorList>
            <person name="Kawai M."/>
            <person name="Futagami T."/>
            <person name="Toyoda A."/>
            <person name="Takaki Y."/>
            <person name="Nishi S."/>
            <person name="Hori S."/>
            <person name="Arai W."/>
            <person name="Tsubouchi T."/>
            <person name="Morono Y."/>
            <person name="Uchiyama I."/>
            <person name="Ito T."/>
            <person name="Fujiyama A."/>
            <person name="Inagaki F."/>
            <person name="Takami H."/>
        </authorList>
    </citation>
    <scope>NUCLEOTIDE SEQUENCE</scope>
    <source>
        <strain evidence="1">Expedition CK06-06</strain>
    </source>
</reference>
<sequence length="276" mass="31386">YPPLRLRKFFVGIVSWGLELLLDIVGKAAAPKLKPFIDLLEATGKVPPELQPILEEIKNPSGEVSALFAQSAGSALVGGAIGKVIDGILLPLAYAVNSGTQNVILTEGQYTMLWLRKFITDEKYNQMMHWLGHDDTDIANLKEAATVRLTPEAIARLWLRDKPTYEYLWKDLADSGLTPDRIKAMKELAYAMPTPNDIITFMAKEALEEDMVDKYGLDAEDKLLASKWWDKAGVHKDARRLYWRSHWVHPAFREMTDMLHRGEITDADLYEWYRLV</sequence>
<accession>X1HA23</accession>
<evidence type="ECO:0000313" key="1">
    <source>
        <dbReference type="EMBL" id="GAH50694.1"/>
    </source>
</evidence>
<feature type="non-terminal residue" evidence="1">
    <location>
        <position position="276"/>
    </location>
</feature>
<organism evidence="1">
    <name type="scientific">marine sediment metagenome</name>
    <dbReference type="NCBI Taxonomy" id="412755"/>
    <lineage>
        <taxon>unclassified sequences</taxon>
        <taxon>metagenomes</taxon>
        <taxon>ecological metagenomes</taxon>
    </lineage>
</organism>